<feature type="region of interest" description="Disordered" evidence="7">
    <location>
        <begin position="55"/>
        <end position="89"/>
    </location>
</feature>
<dbReference type="PROSITE" id="PS50206">
    <property type="entry name" value="RHODANESE_3"/>
    <property type="match status" value="1"/>
</dbReference>
<dbReference type="EMBL" id="JARBDR010000246">
    <property type="protein sequence ID" value="KAJ8316888.1"/>
    <property type="molecule type" value="Genomic_DNA"/>
</dbReference>
<dbReference type="SMART" id="SM00450">
    <property type="entry name" value="RHOD"/>
    <property type="match status" value="1"/>
</dbReference>
<keyword evidence="4 6" id="KW-0904">Protein phosphatase</keyword>
<dbReference type="InterPro" id="IPR036873">
    <property type="entry name" value="Rhodanese-like_dom_sf"/>
</dbReference>
<keyword evidence="2 6" id="KW-0132">Cell division</keyword>
<evidence type="ECO:0000313" key="10">
    <source>
        <dbReference type="Proteomes" id="UP001217089"/>
    </source>
</evidence>
<dbReference type="CDD" id="cd01530">
    <property type="entry name" value="Cdc25"/>
    <property type="match status" value="1"/>
</dbReference>
<protein>
    <recommendedName>
        <fullName evidence="6">M-phase inducer phosphatase</fullName>
        <ecNumber evidence="6">3.1.3.48</ecNumber>
    </recommendedName>
</protein>
<dbReference type="InterPro" id="IPR001763">
    <property type="entry name" value="Rhodanese-like_dom"/>
</dbReference>
<proteinExistence type="inferred from homology"/>
<comment type="function">
    <text evidence="6">Tyrosine protein phosphatase which functions as a dosage-dependent inducer of mitotic progression.</text>
</comment>
<reference evidence="9 10" key="1">
    <citation type="submission" date="2022-12" db="EMBL/GenBank/DDBJ databases">
        <title>Chromosome-level genome of Tegillarca granosa.</title>
        <authorList>
            <person name="Kim J."/>
        </authorList>
    </citation>
    <scope>NUCLEOTIDE SEQUENCE [LARGE SCALE GENOMIC DNA]</scope>
    <source>
        <strain evidence="9">Teg-2019</strain>
        <tissue evidence="9">Adductor muscle</tissue>
    </source>
</reference>
<dbReference type="PRINTS" id="PR00716">
    <property type="entry name" value="MPIPHPHTASE"/>
</dbReference>
<keyword evidence="6" id="KW-0498">Mitosis</keyword>
<feature type="compositionally biased region" description="Basic residues" evidence="7">
    <location>
        <begin position="119"/>
        <end position="132"/>
    </location>
</feature>
<name>A0ABQ9FMF3_TEGGR</name>
<evidence type="ECO:0000256" key="3">
    <source>
        <dbReference type="ARBA" id="ARBA00022801"/>
    </source>
</evidence>
<comment type="catalytic activity">
    <reaction evidence="6">
        <text>O-phospho-L-tyrosyl-[protein] + H2O = L-tyrosyl-[protein] + phosphate</text>
        <dbReference type="Rhea" id="RHEA:10684"/>
        <dbReference type="Rhea" id="RHEA-COMP:10136"/>
        <dbReference type="Rhea" id="RHEA-COMP:20101"/>
        <dbReference type="ChEBI" id="CHEBI:15377"/>
        <dbReference type="ChEBI" id="CHEBI:43474"/>
        <dbReference type="ChEBI" id="CHEBI:46858"/>
        <dbReference type="ChEBI" id="CHEBI:61978"/>
        <dbReference type="EC" id="3.1.3.48"/>
    </reaction>
</comment>
<evidence type="ECO:0000256" key="2">
    <source>
        <dbReference type="ARBA" id="ARBA00022618"/>
    </source>
</evidence>
<comment type="similarity">
    <text evidence="1 6">Belongs to the MPI phosphatase family.</text>
</comment>
<dbReference type="Gene3D" id="3.40.250.10">
    <property type="entry name" value="Rhodanese-like domain"/>
    <property type="match status" value="1"/>
</dbReference>
<evidence type="ECO:0000256" key="5">
    <source>
        <dbReference type="ARBA" id="ARBA00023306"/>
    </source>
</evidence>
<dbReference type="PANTHER" id="PTHR10828">
    <property type="entry name" value="M-PHASE INDUCER PHOSPHATASE DUAL SPECIFICITY PHOSPHATASE CDC25"/>
    <property type="match status" value="1"/>
</dbReference>
<gene>
    <name evidence="9" type="ORF">KUTeg_004792</name>
</gene>
<dbReference type="InterPro" id="IPR000751">
    <property type="entry name" value="MPI_Phosphatase"/>
</dbReference>
<feature type="region of interest" description="Disordered" evidence="7">
    <location>
        <begin position="116"/>
        <end position="140"/>
    </location>
</feature>
<evidence type="ECO:0000259" key="8">
    <source>
        <dbReference type="PROSITE" id="PS50206"/>
    </source>
</evidence>
<dbReference type="Proteomes" id="UP001217089">
    <property type="component" value="Unassembled WGS sequence"/>
</dbReference>
<keyword evidence="5 6" id="KW-0131">Cell cycle</keyword>
<organism evidence="9 10">
    <name type="scientific">Tegillarca granosa</name>
    <name type="common">Malaysian cockle</name>
    <name type="synonym">Anadara granosa</name>
    <dbReference type="NCBI Taxonomy" id="220873"/>
    <lineage>
        <taxon>Eukaryota</taxon>
        <taxon>Metazoa</taxon>
        <taxon>Spiralia</taxon>
        <taxon>Lophotrochozoa</taxon>
        <taxon>Mollusca</taxon>
        <taxon>Bivalvia</taxon>
        <taxon>Autobranchia</taxon>
        <taxon>Pteriomorphia</taxon>
        <taxon>Arcoida</taxon>
        <taxon>Arcoidea</taxon>
        <taxon>Arcidae</taxon>
        <taxon>Tegillarca</taxon>
    </lineage>
</organism>
<dbReference type="EC" id="3.1.3.48" evidence="6"/>
<accession>A0ABQ9FMF3</accession>
<keyword evidence="10" id="KW-1185">Reference proteome</keyword>
<evidence type="ECO:0000256" key="7">
    <source>
        <dbReference type="SAM" id="MobiDB-lite"/>
    </source>
</evidence>
<comment type="caution">
    <text evidence="9">The sequence shown here is derived from an EMBL/GenBank/DDBJ whole genome shotgun (WGS) entry which is preliminary data.</text>
</comment>
<evidence type="ECO:0000256" key="4">
    <source>
        <dbReference type="ARBA" id="ARBA00022912"/>
    </source>
</evidence>
<evidence type="ECO:0000313" key="9">
    <source>
        <dbReference type="EMBL" id="KAJ8316888.1"/>
    </source>
</evidence>
<dbReference type="Pfam" id="PF00581">
    <property type="entry name" value="Rhodanese"/>
    <property type="match status" value="1"/>
</dbReference>
<sequence length="351" mass="40552">MTRGNLSVNRNKISPNVNWISHFNTFSPMTIFTPGKCVSANESFAENITPVIKREVSPLPIDEDSGLGMEDDPKYQTDKDARNDVTPSSRFVDTPTDIYSFAKLKRPLDMIFKDSSNSVHKRQKKVPKRRNNKPLSKALSFGDEPVSIDKAIEHVLGRVGDESDLVSDGSRTYRLPTVRGKHQDLKCISPQTTADVLTGKYNDVISSYKIVDCRYPYEFEGGHIQQAENMYTRENISELLTNSVLEKKPDILIFHCEFSSERGPKMSRFLRNKDRELNSDNYPALHYPEIYLLSGGYKDFFYMFKNLCEPQEYKPMLHNDHNDDLRHFRSKSKSWTGDEQRRTRKSNRLLF</sequence>
<evidence type="ECO:0000256" key="6">
    <source>
        <dbReference type="RuleBase" id="RU368028"/>
    </source>
</evidence>
<evidence type="ECO:0000256" key="1">
    <source>
        <dbReference type="ARBA" id="ARBA00011065"/>
    </source>
</evidence>
<dbReference type="PANTHER" id="PTHR10828:SF76">
    <property type="entry name" value="M-PHASE INDUCER PHOSPHATASE"/>
    <property type="match status" value="1"/>
</dbReference>
<feature type="compositionally biased region" description="Basic and acidic residues" evidence="7">
    <location>
        <begin position="71"/>
        <end position="83"/>
    </location>
</feature>
<keyword evidence="3 6" id="KW-0378">Hydrolase</keyword>
<dbReference type="SUPFAM" id="SSF52821">
    <property type="entry name" value="Rhodanese/Cell cycle control phosphatase"/>
    <property type="match status" value="1"/>
</dbReference>
<feature type="domain" description="Rhodanese" evidence="8">
    <location>
        <begin position="204"/>
        <end position="309"/>
    </location>
</feature>